<accession>X1GIU0</accession>
<protein>
    <recommendedName>
        <fullName evidence="5">Luciferase-like domain-containing protein</fullName>
    </recommendedName>
</protein>
<evidence type="ECO:0000256" key="4">
    <source>
        <dbReference type="ARBA" id="ARBA00023033"/>
    </source>
</evidence>
<dbReference type="InterPro" id="IPR051260">
    <property type="entry name" value="Diverse_substr_monoxygenases"/>
</dbReference>
<dbReference type="InterPro" id="IPR036661">
    <property type="entry name" value="Luciferase-like_sf"/>
</dbReference>
<dbReference type="AlphaFoldDB" id="X1GIU0"/>
<dbReference type="GO" id="GO:0016705">
    <property type="term" value="F:oxidoreductase activity, acting on paired donors, with incorporation or reduction of molecular oxygen"/>
    <property type="evidence" value="ECO:0007669"/>
    <property type="project" value="InterPro"/>
</dbReference>
<feature type="non-terminal residue" evidence="6">
    <location>
        <position position="57"/>
    </location>
</feature>
<keyword evidence="3" id="KW-0560">Oxidoreductase</keyword>
<dbReference type="GO" id="GO:0004497">
    <property type="term" value="F:monooxygenase activity"/>
    <property type="evidence" value="ECO:0007669"/>
    <property type="project" value="UniProtKB-KW"/>
</dbReference>
<gene>
    <name evidence="6" type="ORF">S03H2_27082</name>
</gene>
<dbReference type="PANTHER" id="PTHR30011:SF16">
    <property type="entry name" value="C2H2 FINGER DOMAIN TRANSCRIPTION FACTOR (EUROFUNG)-RELATED"/>
    <property type="match status" value="1"/>
</dbReference>
<keyword evidence="4" id="KW-0503">Monooxygenase</keyword>
<sequence>AGSSEAGRDLAAQTADVVFTAHARLDAAQAFYRDMKARAVAAGRAPGDVKIMPGLSV</sequence>
<comment type="caution">
    <text evidence="6">The sequence shown here is derived from an EMBL/GenBank/DDBJ whole genome shotgun (WGS) entry which is preliminary data.</text>
</comment>
<evidence type="ECO:0000259" key="5">
    <source>
        <dbReference type="Pfam" id="PF00296"/>
    </source>
</evidence>
<dbReference type="InterPro" id="IPR011251">
    <property type="entry name" value="Luciferase-like_dom"/>
</dbReference>
<feature type="non-terminal residue" evidence="6">
    <location>
        <position position="1"/>
    </location>
</feature>
<organism evidence="6">
    <name type="scientific">marine sediment metagenome</name>
    <dbReference type="NCBI Taxonomy" id="412755"/>
    <lineage>
        <taxon>unclassified sequences</taxon>
        <taxon>metagenomes</taxon>
        <taxon>ecological metagenomes</taxon>
    </lineage>
</organism>
<dbReference type="Gene3D" id="3.20.20.30">
    <property type="entry name" value="Luciferase-like domain"/>
    <property type="match status" value="1"/>
</dbReference>
<evidence type="ECO:0000313" key="6">
    <source>
        <dbReference type="EMBL" id="GAH57841.1"/>
    </source>
</evidence>
<keyword evidence="1" id="KW-0285">Flavoprotein</keyword>
<evidence type="ECO:0000256" key="2">
    <source>
        <dbReference type="ARBA" id="ARBA00022643"/>
    </source>
</evidence>
<proteinExistence type="predicted"/>
<name>X1GIU0_9ZZZZ</name>
<dbReference type="Pfam" id="PF00296">
    <property type="entry name" value="Bac_luciferase"/>
    <property type="match status" value="1"/>
</dbReference>
<dbReference type="PANTHER" id="PTHR30011">
    <property type="entry name" value="ALKANESULFONATE MONOOXYGENASE-RELATED"/>
    <property type="match status" value="1"/>
</dbReference>
<feature type="domain" description="Luciferase-like" evidence="5">
    <location>
        <begin position="1"/>
        <end position="57"/>
    </location>
</feature>
<reference evidence="6" key="1">
    <citation type="journal article" date="2014" name="Front. Microbiol.">
        <title>High frequency of phylogenetically diverse reductive dehalogenase-homologous genes in deep subseafloor sedimentary metagenomes.</title>
        <authorList>
            <person name="Kawai M."/>
            <person name="Futagami T."/>
            <person name="Toyoda A."/>
            <person name="Takaki Y."/>
            <person name="Nishi S."/>
            <person name="Hori S."/>
            <person name="Arai W."/>
            <person name="Tsubouchi T."/>
            <person name="Morono Y."/>
            <person name="Uchiyama I."/>
            <person name="Ito T."/>
            <person name="Fujiyama A."/>
            <person name="Inagaki F."/>
            <person name="Takami H."/>
        </authorList>
    </citation>
    <scope>NUCLEOTIDE SEQUENCE</scope>
    <source>
        <strain evidence="6">Expedition CK06-06</strain>
    </source>
</reference>
<keyword evidence="2" id="KW-0288">FMN</keyword>
<dbReference type="SUPFAM" id="SSF51679">
    <property type="entry name" value="Bacterial luciferase-like"/>
    <property type="match status" value="1"/>
</dbReference>
<dbReference type="EMBL" id="BARU01016041">
    <property type="protein sequence ID" value="GAH57841.1"/>
    <property type="molecule type" value="Genomic_DNA"/>
</dbReference>
<evidence type="ECO:0000256" key="3">
    <source>
        <dbReference type="ARBA" id="ARBA00023002"/>
    </source>
</evidence>
<evidence type="ECO:0000256" key="1">
    <source>
        <dbReference type="ARBA" id="ARBA00022630"/>
    </source>
</evidence>